<dbReference type="EMBL" id="KN833817">
    <property type="protein sequence ID" value="KIK17860.1"/>
    <property type="molecule type" value="Genomic_DNA"/>
</dbReference>
<protein>
    <submittedName>
        <fullName evidence="1">Uncharacterized protein</fullName>
    </submittedName>
</protein>
<dbReference type="HOGENOM" id="CLU_162870_0_0_1"/>
<accession>A0A0C9XZ97</accession>
<gene>
    <name evidence="1" type="ORF">PISMIDRAFT_633284</name>
</gene>
<keyword evidence="2" id="KW-1185">Reference proteome</keyword>
<dbReference type="AlphaFoldDB" id="A0A0C9XZ97"/>
<name>A0A0C9XZ97_9AGAM</name>
<reference evidence="2" key="2">
    <citation type="submission" date="2015-01" db="EMBL/GenBank/DDBJ databases">
        <title>Evolutionary Origins and Diversification of the Mycorrhizal Mutualists.</title>
        <authorList>
            <consortium name="DOE Joint Genome Institute"/>
            <consortium name="Mycorrhizal Genomics Consortium"/>
            <person name="Kohler A."/>
            <person name="Kuo A."/>
            <person name="Nagy L.G."/>
            <person name="Floudas D."/>
            <person name="Copeland A."/>
            <person name="Barry K.W."/>
            <person name="Cichocki N."/>
            <person name="Veneault-Fourrey C."/>
            <person name="LaButti K."/>
            <person name="Lindquist E.A."/>
            <person name="Lipzen A."/>
            <person name="Lundell T."/>
            <person name="Morin E."/>
            <person name="Murat C."/>
            <person name="Riley R."/>
            <person name="Ohm R."/>
            <person name="Sun H."/>
            <person name="Tunlid A."/>
            <person name="Henrissat B."/>
            <person name="Grigoriev I.V."/>
            <person name="Hibbett D.S."/>
            <person name="Martin F."/>
        </authorList>
    </citation>
    <scope>NUCLEOTIDE SEQUENCE [LARGE SCALE GENOMIC DNA]</scope>
    <source>
        <strain evidence="2">441</strain>
    </source>
</reference>
<evidence type="ECO:0000313" key="1">
    <source>
        <dbReference type="EMBL" id="KIK17860.1"/>
    </source>
</evidence>
<dbReference type="Proteomes" id="UP000054018">
    <property type="component" value="Unassembled WGS sequence"/>
</dbReference>
<organism evidence="1 2">
    <name type="scientific">Pisolithus microcarpus 441</name>
    <dbReference type="NCBI Taxonomy" id="765257"/>
    <lineage>
        <taxon>Eukaryota</taxon>
        <taxon>Fungi</taxon>
        <taxon>Dikarya</taxon>
        <taxon>Basidiomycota</taxon>
        <taxon>Agaricomycotina</taxon>
        <taxon>Agaricomycetes</taxon>
        <taxon>Agaricomycetidae</taxon>
        <taxon>Boletales</taxon>
        <taxon>Sclerodermatineae</taxon>
        <taxon>Pisolithaceae</taxon>
        <taxon>Pisolithus</taxon>
    </lineage>
</organism>
<dbReference type="OrthoDB" id="2585179at2759"/>
<evidence type="ECO:0000313" key="2">
    <source>
        <dbReference type="Proteomes" id="UP000054018"/>
    </source>
</evidence>
<reference evidence="1 2" key="1">
    <citation type="submission" date="2014-04" db="EMBL/GenBank/DDBJ databases">
        <authorList>
            <consortium name="DOE Joint Genome Institute"/>
            <person name="Kuo A."/>
            <person name="Kohler A."/>
            <person name="Costa M.D."/>
            <person name="Nagy L.G."/>
            <person name="Floudas D."/>
            <person name="Copeland A."/>
            <person name="Barry K.W."/>
            <person name="Cichocki N."/>
            <person name="Veneault-Fourrey C."/>
            <person name="LaButti K."/>
            <person name="Lindquist E.A."/>
            <person name="Lipzen A."/>
            <person name="Lundell T."/>
            <person name="Morin E."/>
            <person name="Murat C."/>
            <person name="Sun H."/>
            <person name="Tunlid A."/>
            <person name="Henrissat B."/>
            <person name="Grigoriev I.V."/>
            <person name="Hibbett D.S."/>
            <person name="Martin F."/>
            <person name="Nordberg H.P."/>
            <person name="Cantor M.N."/>
            <person name="Hua S.X."/>
        </authorList>
    </citation>
    <scope>NUCLEOTIDE SEQUENCE [LARGE SCALE GENOMIC DNA]</scope>
    <source>
        <strain evidence="1 2">441</strain>
    </source>
</reference>
<proteinExistence type="predicted"/>
<sequence>MELAVTLAGTSSFLSNPPSIAHAHPALHDLQYSRQAGELKDVLVFVVPPSASDPAVKQEVVQVLKGLEGIVRVDELVPRRRAKRDEF</sequence>